<accession>A0A0M9DIV6</accession>
<sequence length="65" mass="7909">MLKKTLGFIKKTEQQSKKQKEEFEKMAKSNQMTKNKVKERINTKSKEFEKKQINKKKHFDIIHNK</sequence>
<organism evidence="1 2">
    <name type="scientific">Lysinibacillus macroides</name>
    <dbReference type="NCBI Taxonomy" id="33935"/>
    <lineage>
        <taxon>Bacteria</taxon>
        <taxon>Bacillati</taxon>
        <taxon>Bacillota</taxon>
        <taxon>Bacilli</taxon>
        <taxon>Bacillales</taxon>
        <taxon>Bacillaceae</taxon>
        <taxon>Lysinibacillus</taxon>
    </lineage>
</organism>
<name>A0A0M9DIV6_9BACI</name>
<keyword evidence="2" id="KW-1185">Reference proteome</keyword>
<reference evidence="1 2" key="1">
    <citation type="submission" date="2015-07" db="EMBL/GenBank/DDBJ databases">
        <title>Genome sequencing project for genomic taxonomy and phylogenomics of Bacillus-like bacteria.</title>
        <authorList>
            <person name="Liu B."/>
            <person name="Wang J."/>
            <person name="Zhu Y."/>
            <person name="Liu G."/>
            <person name="Chen Q."/>
            <person name="Chen Z."/>
            <person name="Che J."/>
            <person name="Ge C."/>
            <person name="Shi H."/>
            <person name="Pan Z."/>
            <person name="Liu X."/>
        </authorList>
    </citation>
    <scope>NUCLEOTIDE SEQUENCE [LARGE SCALE GENOMIC DNA]</scope>
    <source>
        <strain evidence="1 2">DSM 54</strain>
    </source>
</reference>
<evidence type="ECO:0000313" key="1">
    <source>
        <dbReference type="EMBL" id="KOY81326.1"/>
    </source>
</evidence>
<gene>
    <name evidence="1" type="ORF">ADM90_19555</name>
</gene>
<proteinExistence type="predicted"/>
<dbReference type="Proteomes" id="UP000037977">
    <property type="component" value="Unassembled WGS sequence"/>
</dbReference>
<dbReference type="EMBL" id="LGCI01000010">
    <property type="protein sequence ID" value="KOY81326.1"/>
    <property type="molecule type" value="Genomic_DNA"/>
</dbReference>
<evidence type="ECO:0000313" key="2">
    <source>
        <dbReference type="Proteomes" id="UP000037977"/>
    </source>
</evidence>
<dbReference type="RefSeq" id="WP_053996572.1">
    <property type="nucleotide sequence ID" value="NZ_CP065643.1"/>
</dbReference>
<comment type="caution">
    <text evidence="1">The sequence shown here is derived from an EMBL/GenBank/DDBJ whole genome shotgun (WGS) entry which is preliminary data.</text>
</comment>
<protein>
    <submittedName>
        <fullName evidence="1">Uncharacterized protein</fullName>
    </submittedName>
</protein>
<dbReference type="AlphaFoldDB" id="A0A0M9DIV6"/>